<evidence type="ECO:0000313" key="5">
    <source>
        <dbReference type="EMBL" id="MEQ2533625.1"/>
    </source>
</evidence>
<sequence length="559" mass="59579">MNKIKKYTSLAVVMIVIMTQFLAFKQKVNAAPAVGTSVSSASGNVGDVVSVTVNIYADFKLGASRMYLSYDADMLEYVSGADAGGAGSVNWLDTGDNPVSKTINFKIIASGSSSVSVIGSSYVVGLDEYSDEKIQVTGSSGTVSGKTGGNSGNDDNGGNSGSDDNGGNQGEDDNNGGESYSSDNYLSSLEISPGSLSPAFSVGRTSYSVSVADDVTKLIVSADTRDGNANVRISDTSLSAGQNTIYITVTAENGDERTYTLNVTRGGTQESSSDSENSSNQQNEPQYTKVTMNGTDFVISDDFGAYPLPDGFEETEIDYNGTKVKAAKGYAGKVTIMYLDAVLSPEKSGYYIYDSVTKTFSKYIQIAQPSISYVILNITSSMEIPAGYKLSEEQINGMDVIVLKGSSDQYCLFYGVSSDGVTGWYCYDYKYQTIQRFFALPDSVKTVAGISENVSGGTLLSGTFIWKIISAVCAVAAVAAVICAGVFASKSSKNKKIARELVGNQFDEDEFDDENELEDDEDDEDDEDMPDSDNDSIVIDDDTVETLDITEVMDSDDDK</sequence>
<dbReference type="Proteomes" id="UP001480973">
    <property type="component" value="Unassembled WGS sequence"/>
</dbReference>
<evidence type="ECO:0000256" key="2">
    <source>
        <dbReference type="SAM" id="Phobius"/>
    </source>
</evidence>
<comment type="caution">
    <text evidence="5">The sequence shown here is derived from an EMBL/GenBank/DDBJ whole genome shotgun (WGS) entry which is preliminary data.</text>
</comment>
<dbReference type="InterPro" id="IPR025883">
    <property type="entry name" value="Cadherin-like_domain"/>
</dbReference>
<dbReference type="InterPro" id="IPR008965">
    <property type="entry name" value="CBM2/CBM3_carb-bd_dom_sf"/>
</dbReference>
<feature type="region of interest" description="Disordered" evidence="1">
    <location>
        <begin position="505"/>
        <end position="541"/>
    </location>
</feature>
<feature type="compositionally biased region" description="Low complexity" evidence="1">
    <location>
        <begin position="269"/>
        <end position="284"/>
    </location>
</feature>
<evidence type="ECO:0000259" key="4">
    <source>
        <dbReference type="Pfam" id="PF12733"/>
    </source>
</evidence>
<feature type="compositionally biased region" description="Acidic residues" evidence="1">
    <location>
        <begin position="506"/>
        <end position="541"/>
    </location>
</feature>
<keyword evidence="6" id="KW-1185">Reference proteome</keyword>
<dbReference type="Pfam" id="PF00963">
    <property type="entry name" value="Cohesin"/>
    <property type="match status" value="1"/>
</dbReference>
<dbReference type="InterPro" id="IPR002102">
    <property type="entry name" value="Cohesin_dom"/>
</dbReference>
<keyword evidence="2" id="KW-0812">Transmembrane</keyword>
<dbReference type="SUPFAM" id="SSF49384">
    <property type="entry name" value="Carbohydrate-binding domain"/>
    <property type="match status" value="1"/>
</dbReference>
<gene>
    <name evidence="5" type="ORF">WMO38_00695</name>
</gene>
<feature type="domain" description="Cadherin-like beta-sandwich-like" evidence="4">
    <location>
        <begin position="186"/>
        <end position="265"/>
    </location>
</feature>
<evidence type="ECO:0000256" key="1">
    <source>
        <dbReference type="SAM" id="MobiDB-lite"/>
    </source>
</evidence>
<keyword evidence="2" id="KW-1133">Transmembrane helix</keyword>
<keyword evidence="2" id="KW-0472">Membrane</keyword>
<feature type="transmembrane region" description="Helical" evidence="2">
    <location>
        <begin position="464"/>
        <end position="489"/>
    </location>
</feature>
<organism evidence="5 6">
    <name type="scientific">Lachnospira intestinalis</name>
    <dbReference type="NCBI Taxonomy" id="3133158"/>
    <lineage>
        <taxon>Bacteria</taxon>
        <taxon>Bacillati</taxon>
        <taxon>Bacillota</taxon>
        <taxon>Clostridia</taxon>
        <taxon>Lachnospirales</taxon>
        <taxon>Lachnospiraceae</taxon>
        <taxon>Lachnospira</taxon>
    </lineage>
</organism>
<dbReference type="Gene3D" id="2.60.40.680">
    <property type="match status" value="1"/>
</dbReference>
<name>A0ABV1GK47_9FIRM</name>
<protein>
    <submittedName>
        <fullName evidence="5">Cadherin-like beta sandwich domain-containing protein</fullName>
    </submittedName>
</protein>
<dbReference type="EMBL" id="JBBMES010000001">
    <property type="protein sequence ID" value="MEQ2533625.1"/>
    <property type="molecule type" value="Genomic_DNA"/>
</dbReference>
<feature type="domain" description="Cohesin" evidence="3">
    <location>
        <begin position="36"/>
        <end position="81"/>
    </location>
</feature>
<feature type="compositionally biased region" description="Low complexity" evidence="1">
    <location>
        <begin position="152"/>
        <end position="166"/>
    </location>
</feature>
<feature type="region of interest" description="Disordered" evidence="1">
    <location>
        <begin position="265"/>
        <end position="288"/>
    </location>
</feature>
<evidence type="ECO:0000259" key="3">
    <source>
        <dbReference type="Pfam" id="PF00963"/>
    </source>
</evidence>
<reference evidence="5 6" key="1">
    <citation type="submission" date="2024-03" db="EMBL/GenBank/DDBJ databases">
        <title>Human intestinal bacterial collection.</title>
        <authorList>
            <person name="Pauvert C."/>
            <person name="Hitch T.C.A."/>
            <person name="Clavel T."/>
        </authorList>
    </citation>
    <scope>NUCLEOTIDE SEQUENCE [LARGE SCALE GENOMIC DNA]</scope>
    <source>
        <strain evidence="5 6">CLA-JM-H10</strain>
    </source>
</reference>
<evidence type="ECO:0000313" key="6">
    <source>
        <dbReference type="Proteomes" id="UP001480973"/>
    </source>
</evidence>
<feature type="region of interest" description="Disordered" evidence="1">
    <location>
        <begin position="137"/>
        <end position="186"/>
    </location>
</feature>
<accession>A0ABV1GK47</accession>
<proteinExistence type="predicted"/>
<dbReference type="Pfam" id="PF12733">
    <property type="entry name" value="Cadherin-like"/>
    <property type="match status" value="1"/>
</dbReference>